<feature type="region of interest" description="Disordered" evidence="1">
    <location>
        <begin position="71"/>
        <end position="113"/>
    </location>
</feature>
<sequence length="113" mass="11395">MSKQPRGVKGPLVFSAVLGVIAGIATMIFATGGGTKELRVDLGITAAGIAFIASLVISAMLLMTAKPNADHLGKGTGVNRSSAKIRGGAANLDEHGNPRGTKPGNNNDDDGAR</sequence>
<gene>
    <name evidence="3" type="ORF">BJ994_003179</name>
</gene>
<evidence type="ECO:0000256" key="1">
    <source>
        <dbReference type="SAM" id="MobiDB-lite"/>
    </source>
</evidence>
<organism evidence="3 4">
    <name type="scientific">Arthrobacter pigmenti</name>
    <dbReference type="NCBI Taxonomy" id="271432"/>
    <lineage>
        <taxon>Bacteria</taxon>
        <taxon>Bacillati</taxon>
        <taxon>Actinomycetota</taxon>
        <taxon>Actinomycetes</taxon>
        <taxon>Micrococcales</taxon>
        <taxon>Micrococcaceae</taxon>
        <taxon>Arthrobacter</taxon>
    </lineage>
</organism>
<protein>
    <submittedName>
        <fullName evidence="3">Uncharacterized protein</fullName>
    </submittedName>
</protein>
<reference evidence="3 4" key="1">
    <citation type="submission" date="2020-03" db="EMBL/GenBank/DDBJ databases">
        <title>Sequencing the genomes of 1000 actinobacteria strains.</title>
        <authorList>
            <person name="Klenk H.-P."/>
        </authorList>
    </citation>
    <scope>NUCLEOTIDE SEQUENCE [LARGE SCALE GENOMIC DNA]</scope>
    <source>
        <strain evidence="3 4">DSM 16403</strain>
    </source>
</reference>
<keyword evidence="2" id="KW-1133">Transmembrane helix</keyword>
<name>A0A846RLK4_9MICC</name>
<comment type="caution">
    <text evidence="3">The sequence shown here is derived from an EMBL/GenBank/DDBJ whole genome shotgun (WGS) entry which is preliminary data.</text>
</comment>
<keyword evidence="2" id="KW-0472">Membrane</keyword>
<evidence type="ECO:0000313" key="4">
    <source>
        <dbReference type="Proteomes" id="UP000547458"/>
    </source>
</evidence>
<proteinExistence type="predicted"/>
<feature type="transmembrane region" description="Helical" evidence="2">
    <location>
        <begin position="42"/>
        <end position="64"/>
    </location>
</feature>
<dbReference type="Proteomes" id="UP000547458">
    <property type="component" value="Unassembled WGS sequence"/>
</dbReference>
<feature type="transmembrane region" description="Helical" evidence="2">
    <location>
        <begin position="12"/>
        <end position="30"/>
    </location>
</feature>
<keyword evidence="4" id="KW-1185">Reference proteome</keyword>
<dbReference type="RefSeq" id="WP_167995400.1">
    <property type="nucleotide sequence ID" value="NZ_JAATJL010000001.1"/>
</dbReference>
<evidence type="ECO:0000256" key="2">
    <source>
        <dbReference type="SAM" id="Phobius"/>
    </source>
</evidence>
<accession>A0A846RLK4</accession>
<evidence type="ECO:0000313" key="3">
    <source>
        <dbReference type="EMBL" id="NJC24103.1"/>
    </source>
</evidence>
<keyword evidence="2" id="KW-0812">Transmembrane</keyword>
<dbReference type="EMBL" id="JAATJL010000001">
    <property type="protein sequence ID" value="NJC24103.1"/>
    <property type="molecule type" value="Genomic_DNA"/>
</dbReference>
<dbReference type="AlphaFoldDB" id="A0A846RLK4"/>